<keyword evidence="14" id="KW-1185">Reference proteome</keyword>
<dbReference type="GO" id="GO:0061630">
    <property type="term" value="F:ubiquitin protein ligase activity"/>
    <property type="evidence" value="ECO:0007669"/>
    <property type="project" value="UniProtKB-EC"/>
</dbReference>
<protein>
    <recommendedName>
        <fullName evidence="4">RING-type E3 ubiquitin transferase</fullName>
        <ecNumber evidence="4">2.3.2.27</ecNumber>
    </recommendedName>
</protein>
<dbReference type="InterPro" id="IPR013083">
    <property type="entry name" value="Znf_RING/FYVE/PHD"/>
</dbReference>
<dbReference type="InterPro" id="IPR001841">
    <property type="entry name" value="Znf_RING"/>
</dbReference>
<dbReference type="SUPFAM" id="SSF57850">
    <property type="entry name" value="RING/U-box"/>
    <property type="match status" value="1"/>
</dbReference>
<name>A0A9P0ACU5_BEMTA</name>
<dbReference type="SUPFAM" id="SSF49599">
    <property type="entry name" value="TRAF domain-like"/>
    <property type="match status" value="1"/>
</dbReference>
<keyword evidence="8" id="KW-0833">Ubl conjugation pathway</keyword>
<gene>
    <name evidence="13" type="ORF">BEMITA_LOCUS8700</name>
</gene>
<evidence type="ECO:0000256" key="7">
    <source>
        <dbReference type="ARBA" id="ARBA00022771"/>
    </source>
</evidence>
<dbReference type="InterPro" id="IPR049548">
    <property type="entry name" value="Sina-like_RING"/>
</dbReference>
<dbReference type="AlphaFoldDB" id="A0A9P0ACU5"/>
<dbReference type="GO" id="GO:0043161">
    <property type="term" value="P:proteasome-mediated ubiquitin-dependent protein catabolic process"/>
    <property type="evidence" value="ECO:0007669"/>
    <property type="project" value="TreeGrafter"/>
</dbReference>
<dbReference type="GO" id="GO:0031624">
    <property type="term" value="F:ubiquitin conjugating enzyme binding"/>
    <property type="evidence" value="ECO:0007669"/>
    <property type="project" value="TreeGrafter"/>
</dbReference>
<keyword evidence="5" id="KW-0808">Transferase</keyword>
<evidence type="ECO:0000256" key="8">
    <source>
        <dbReference type="ARBA" id="ARBA00022786"/>
    </source>
</evidence>
<dbReference type="InterPro" id="IPR004162">
    <property type="entry name" value="SINA-like_animal"/>
</dbReference>
<evidence type="ECO:0000259" key="12">
    <source>
        <dbReference type="PROSITE" id="PS51081"/>
    </source>
</evidence>
<evidence type="ECO:0000313" key="13">
    <source>
        <dbReference type="EMBL" id="CAH0389923.1"/>
    </source>
</evidence>
<proteinExistence type="inferred from homology"/>
<evidence type="ECO:0000256" key="3">
    <source>
        <dbReference type="ARBA" id="ARBA00009119"/>
    </source>
</evidence>
<evidence type="ECO:0000259" key="11">
    <source>
        <dbReference type="PROSITE" id="PS50089"/>
    </source>
</evidence>
<evidence type="ECO:0000313" key="14">
    <source>
        <dbReference type="Proteomes" id="UP001152759"/>
    </source>
</evidence>
<comment type="pathway">
    <text evidence="2">Protein modification; protein ubiquitination.</text>
</comment>
<dbReference type="InterPro" id="IPR008974">
    <property type="entry name" value="TRAF-like"/>
</dbReference>
<dbReference type="GO" id="GO:0008270">
    <property type="term" value="F:zinc ion binding"/>
    <property type="evidence" value="ECO:0007669"/>
    <property type="project" value="UniProtKB-KW"/>
</dbReference>
<dbReference type="PANTHER" id="PTHR45877">
    <property type="entry name" value="E3 UBIQUITIN-PROTEIN LIGASE SIAH2"/>
    <property type="match status" value="1"/>
</dbReference>
<dbReference type="Pfam" id="PF21361">
    <property type="entry name" value="Sina_ZnF"/>
    <property type="match status" value="1"/>
</dbReference>
<evidence type="ECO:0000256" key="4">
    <source>
        <dbReference type="ARBA" id="ARBA00012483"/>
    </source>
</evidence>
<dbReference type="GO" id="GO:0005737">
    <property type="term" value="C:cytoplasm"/>
    <property type="evidence" value="ECO:0007669"/>
    <property type="project" value="TreeGrafter"/>
</dbReference>
<sequence length="339" mass="37886">MTSRGGVDRIVIDLEDDIPASVGQESAHDPLGVPESTRGKCKRKFDVTPSEIDYEPPQKERCVEAMLEMSTELECPVCMACLSPPIRTCWRGHGICRACVGRVKSCPLCSSKLNPNQNTTLDKLVSRLLLPCAFRKFGCPRVLGVAGKLAHENECPLRVLECPVSVGCPWRGKQGEMAAHLRRDHAANCTLIDYDQKITRRMVFSDDFHAGGFQNASVNSLIVIDNEVLVLHVKGRRERTQHYVLQSLGNDEAAAKFRYRLIHTSPRGLSLTYEGTPIPNNLLVDSVWSSNKCHRIPWELYENFFEPDTQDETLQIQIFRNETPARDAGAGEDSAPRKA</sequence>
<evidence type="ECO:0000256" key="1">
    <source>
        <dbReference type="ARBA" id="ARBA00000900"/>
    </source>
</evidence>
<dbReference type="Pfam" id="PF21362">
    <property type="entry name" value="Sina_RING"/>
    <property type="match status" value="1"/>
</dbReference>
<dbReference type="EC" id="2.3.2.27" evidence="4"/>
<dbReference type="EMBL" id="OU963866">
    <property type="protein sequence ID" value="CAH0389923.1"/>
    <property type="molecule type" value="Genomic_DNA"/>
</dbReference>
<keyword evidence="9" id="KW-0862">Zinc</keyword>
<reference evidence="13" key="1">
    <citation type="submission" date="2021-12" db="EMBL/GenBank/DDBJ databases">
        <authorList>
            <person name="King R."/>
        </authorList>
    </citation>
    <scope>NUCLEOTIDE SEQUENCE</scope>
</reference>
<evidence type="ECO:0000256" key="5">
    <source>
        <dbReference type="ARBA" id="ARBA00022679"/>
    </source>
</evidence>
<dbReference type="InterPro" id="IPR013010">
    <property type="entry name" value="Znf_SIAH"/>
</dbReference>
<evidence type="ECO:0000256" key="6">
    <source>
        <dbReference type="ARBA" id="ARBA00022723"/>
    </source>
</evidence>
<comment type="catalytic activity">
    <reaction evidence="1">
        <text>S-ubiquitinyl-[E2 ubiquitin-conjugating enzyme]-L-cysteine + [acceptor protein]-L-lysine = [E2 ubiquitin-conjugating enzyme]-L-cysteine + N(6)-ubiquitinyl-[acceptor protein]-L-lysine.</text>
        <dbReference type="EC" id="2.3.2.27"/>
    </reaction>
</comment>
<evidence type="ECO:0000256" key="2">
    <source>
        <dbReference type="ARBA" id="ARBA00004906"/>
    </source>
</evidence>
<dbReference type="Gene3D" id="3.30.40.10">
    <property type="entry name" value="Zinc/RING finger domain, C3HC4 (zinc finger)"/>
    <property type="match status" value="2"/>
</dbReference>
<dbReference type="KEGG" id="btab:109042150"/>
<comment type="similarity">
    <text evidence="3">Belongs to the SINA (Seven in absentia) family.</text>
</comment>
<keyword evidence="7 10" id="KW-0863">Zinc-finger</keyword>
<evidence type="ECO:0000256" key="9">
    <source>
        <dbReference type="ARBA" id="ARBA00022833"/>
    </source>
</evidence>
<evidence type="ECO:0000256" key="10">
    <source>
        <dbReference type="PROSITE-ProRule" id="PRU00455"/>
    </source>
</evidence>
<organism evidence="13 14">
    <name type="scientific">Bemisia tabaci</name>
    <name type="common">Sweetpotato whitefly</name>
    <name type="synonym">Aleurodes tabaci</name>
    <dbReference type="NCBI Taxonomy" id="7038"/>
    <lineage>
        <taxon>Eukaryota</taxon>
        <taxon>Metazoa</taxon>
        <taxon>Ecdysozoa</taxon>
        <taxon>Arthropoda</taxon>
        <taxon>Hexapoda</taxon>
        <taxon>Insecta</taxon>
        <taxon>Pterygota</taxon>
        <taxon>Neoptera</taxon>
        <taxon>Paraneoptera</taxon>
        <taxon>Hemiptera</taxon>
        <taxon>Sternorrhyncha</taxon>
        <taxon>Aleyrodoidea</taxon>
        <taxon>Aleyrodidae</taxon>
        <taxon>Aleyrodinae</taxon>
        <taxon>Bemisia</taxon>
    </lineage>
</organism>
<dbReference type="PANTHER" id="PTHR45877:SF2">
    <property type="entry name" value="E3 UBIQUITIN-PROTEIN LIGASE SINA-RELATED"/>
    <property type="match status" value="1"/>
</dbReference>
<feature type="domain" description="SIAH-type" evidence="12">
    <location>
        <begin position="127"/>
        <end position="186"/>
    </location>
</feature>
<dbReference type="Gene3D" id="2.60.210.10">
    <property type="entry name" value="Apoptosis, Tumor Necrosis Factor Receptor Associated Protein 2, Chain A"/>
    <property type="match status" value="1"/>
</dbReference>
<accession>A0A9P0ACU5</accession>
<keyword evidence="6" id="KW-0479">Metal-binding</keyword>
<dbReference type="PROSITE" id="PS50089">
    <property type="entry name" value="ZF_RING_2"/>
    <property type="match status" value="1"/>
</dbReference>
<dbReference type="Proteomes" id="UP001152759">
    <property type="component" value="Chromosome 5"/>
</dbReference>
<dbReference type="FunFam" id="3.30.40.10:FF:000041">
    <property type="entry name" value="E3 ubiquitin-protein ligase SINAT3"/>
    <property type="match status" value="1"/>
</dbReference>
<feature type="domain" description="RING-type" evidence="11">
    <location>
        <begin position="75"/>
        <end position="110"/>
    </location>
</feature>
<dbReference type="PROSITE" id="PS51081">
    <property type="entry name" value="ZF_SIAH"/>
    <property type="match status" value="1"/>
</dbReference>